<evidence type="ECO:0000256" key="1">
    <source>
        <dbReference type="ARBA" id="ARBA00023015"/>
    </source>
</evidence>
<accession>A0A225EAW4</accession>
<keyword evidence="4" id="KW-0804">Transcription</keyword>
<feature type="region of interest" description="Disordered" evidence="5">
    <location>
        <begin position="94"/>
        <end position="123"/>
    </location>
</feature>
<evidence type="ECO:0000256" key="5">
    <source>
        <dbReference type="SAM" id="MobiDB-lite"/>
    </source>
</evidence>
<evidence type="ECO:0000313" key="8">
    <source>
        <dbReference type="Proteomes" id="UP000214646"/>
    </source>
</evidence>
<dbReference type="NCBIfam" id="TIGR02937">
    <property type="entry name" value="sigma70-ECF"/>
    <property type="match status" value="1"/>
</dbReference>
<dbReference type="OrthoDB" id="255903at2"/>
<dbReference type="Proteomes" id="UP000214646">
    <property type="component" value="Unassembled WGS sequence"/>
</dbReference>
<dbReference type="EMBL" id="NIDE01000001">
    <property type="protein sequence ID" value="OWK47176.1"/>
    <property type="molecule type" value="Genomic_DNA"/>
</dbReference>
<evidence type="ECO:0000256" key="3">
    <source>
        <dbReference type="ARBA" id="ARBA00023125"/>
    </source>
</evidence>
<dbReference type="InterPro" id="IPR013325">
    <property type="entry name" value="RNA_pol_sigma_r2"/>
</dbReference>
<sequence length="202" mass="23181">MAEPPLTRVTLLTRLKDGGDADAWREFVRLYGPVVYGFARKRGLQDADAADLMQEVLRSVARNAEKMEYDPKRGTFRGWLYTVTRNKIYNFLSAQKNRPRGTGDTGSQERLDSVPDRAEEPDSDWDIEYQRQLSSKAMDRVKHEFHSSTWQAFWKTAVDGRPAQEVGVELKMTPGAVYVAKSRVLARLREEVQRLQAEAEAW</sequence>
<dbReference type="GO" id="GO:0003677">
    <property type="term" value="F:DNA binding"/>
    <property type="evidence" value="ECO:0007669"/>
    <property type="project" value="UniProtKB-KW"/>
</dbReference>
<gene>
    <name evidence="7" type="ORF">FRUB_00875</name>
</gene>
<keyword evidence="8" id="KW-1185">Reference proteome</keyword>
<dbReference type="Gene3D" id="1.10.1740.10">
    <property type="match status" value="1"/>
</dbReference>
<dbReference type="AlphaFoldDB" id="A0A225EAW4"/>
<dbReference type="SUPFAM" id="SSF88946">
    <property type="entry name" value="Sigma2 domain of RNA polymerase sigma factors"/>
    <property type="match status" value="1"/>
</dbReference>
<dbReference type="InterPro" id="IPR007627">
    <property type="entry name" value="RNA_pol_sigma70_r2"/>
</dbReference>
<evidence type="ECO:0000313" key="7">
    <source>
        <dbReference type="EMBL" id="OWK47176.1"/>
    </source>
</evidence>
<dbReference type="PANTHER" id="PTHR43133">
    <property type="entry name" value="RNA POLYMERASE ECF-TYPE SIGMA FACTO"/>
    <property type="match status" value="1"/>
</dbReference>
<dbReference type="Pfam" id="PF04542">
    <property type="entry name" value="Sigma70_r2"/>
    <property type="match status" value="1"/>
</dbReference>
<dbReference type="InterPro" id="IPR039425">
    <property type="entry name" value="RNA_pol_sigma-70-like"/>
</dbReference>
<evidence type="ECO:0000259" key="6">
    <source>
        <dbReference type="Pfam" id="PF04542"/>
    </source>
</evidence>
<evidence type="ECO:0000256" key="2">
    <source>
        <dbReference type="ARBA" id="ARBA00023082"/>
    </source>
</evidence>
<dbReference type="GO" id="GO:0006352">
    <property type="term" value="P:DNA-templated transcription initiation"/>
    <property type="evidence" value="ECO:0007669"/>
    <property type="project" value="InterPro"/>
</dbReference>
<dbReference type="InterPro" id="IPR014284">
    <property type="entry name" value="RNA_pol_sigma-70_dom"/>
</dbReference>
<organism evidence="7 8">
    <name type="scientific">Fimbriiglobus ruber</name>
    <dbReference type="NCBI Taxonomy" id="1908690"/>
    <lineage>
        <taxon>Bacteria</taxon>
        <taxon>Pseudomonadati</taxon>
        <taxon>Planctomycetota</taxon>
        <taxon>Planctomycetia</taxon>
        <taxon>Gemmatales</taxon>
        <taxon>Gemmataceae</taxon>
        <taxon>Fimbriiglobus</taxon>
    </lineage>
</organism>
<proteinExistence type="predicted"/>
<keyword evidence="3" id="KW-0238">DNA-binding</keyword>
<dbReference type="GO" id="GO:0016987">
    <property type="term" value="F:sigma factor activity"/>
    <property type="evidence" value="ECO:0007669"/>
    <property type="project" value="UniProtKB-KW"/>
</dbReference>
<keyword evidence="1" id="KW-0805">Transcription regulation</keyword>
<dbReference type="PANTHER" id="PTHR43133:SF8">
    <property type="entry name" value="RNA POLYMERASE SIGMA FACTOR HI_1459-RELATED"/>
    <property type="match status" value="1"/>
</dbReference>
<feature type="compositionally biased region" description="Basic and acidic residues" evidence="5">
    <location>
        <begin position="107"/>
        <end position="120"/>
    </location>
</feature>
<comment type="caution">
    <text evidence="7">The sequence shown here is derived from an EMBL/GenBank/DDBJ whole genome shotgun (WGS) entry which is preliminary data.</text>
</comment>
<keyword evidence="2" id="KW-0731">Sigma factor</keyword>
<reference evidence="8" key="1">
    <citation type="submission" date="2017-06" db="EMBL/GenBank/DDBJ databases">
        <title>Genome analysis of Fimbriiglobus ruber SP5, the first member of the order Planctomycetales with confirmed chitinolytic capability.</title>
        <authorList>
            <person name="Ravin N.V."/>
            <person name="Rakitin A.L."/>
            <person name="Ivanova A.A."/>
            <person name="Beletsky A.V."/>
            <person name="Kulichevskaya I.S."/>
            <person name="Mardanov A.V."/>
            <person name="Dedysh S.N."/>
        </authorList>
    </citation>
    <scope>NUCLEOTIDE SEQUENCE [LARGE SCALE GENOMIC DNA]</scope>
    <source>
        <strain evidence="8">SP5</strain>
    </source>
</reference>
<dbReference type="RefSeq" id="WP_088252310.1">
    <property type="nucleotide sequence ID" value="NZ_NIDE01000001.1"/>
</dbReference>
<protein>
    <submittedName>
        <fullName evidence="7">Sigma factor</fullName>
    </submittedName>
</protein>
<name>A0A225EAW4_9BACT</name>
<evidence type="ECO:0000256" key="4">
    <source>
        <dbReference type="ARBA" id="ARBA00023163"/>
    </source>
</evidence>
<feature type="domain" description="RNA polymerase sigma-70 region 2" evidence="6">
    <location>
        <begin position="28"/>
        <end position="96"/>
    </location>
</feature>